<dbReference type="Proteomes" id="UP001145481">
    <property type="component" value="Unassembled WGS sequence"/>
</dbReference>
<sequence length="84" mass="9885">MGNITISLEKWQEMARDRTRLDFIESGIIVGLSPAYFEMDVSDKVSFTMNKKTTDQKQMKITRENIDKLIEDLVYECFEDAEKR</sequence>
<dbReference type="EMBL" id="JANJHC010000013">
    <property type="protein sequence ID" value="MDA5623313.1"/>
    <property type="molecule type" value="Genomic_DNA"/>
</dbReference>
<name>A0A9X3ZLF4_PASMD</name>
<reference evidence="1" key="1">
    <citation type="submission" date="2022-07" db="EMBL/GenBank/DDBJ databases">
        <title>Genome-based characterization of novel serogroup A variants of Pasteurella multocida.</title>
        <authorList>
            <person name="Prajapati A."/>
            <person name="Yogisharadhya R."/>
            <person name="Mohanty N."/>
            <person name="Chanda M."/>
            <person name="Mendem S.K."/>
            <person name="Siddaramappa S."/>
            <person name="Shivachandra S.B."/>
        </authorList>
    </citation>
    <scope>NUCLEOTIDE SEQUENCE</scope>
    <source>
        <strain evidence="1">NIVEDIPm19</strain>
    </source>
</reference>
<evidence type="ECO:0000313" key="1">
    <source>
        <dbReference type="EMBL" id="MDA5623313.1"/>
    </source>
</evidence>
<organism evidence="1 2">
    <name type="scientific">Pasteurella multocida</name>
    <dbReference type="NCBI Taxonomy" id="747"/>
    <lineage>
        <taxon>Bacteria</taxon>
        <taxon>Pseudomonadati</taxon>
        <taxon>Pseudomonadota</taxon>
        <taxon>Gammaproteobacteria</taxon>
        <taxon>Pasteurellales</taxon>
        <taxon>Pasteurellaceae</taxon>
        <taxon>Pasteurella</taxon>
    </lineage>
</organism>
<comment type="caution">
    <text evidence="1">The sequence shown here is derived from an EMBL/GenBank/DDBJ whole genome shotgun (WGS) entry which is preliminary data.</text>
</comment>
<protein>
    <submittedName>
        <fullName evidence="1">Uncharacterized protein</fullName>
    </submittedName>
</protein>
<proteinExistence type="predicted"/>
<accession>A0A9X3ZLF4</accession>
<gene>
    <name evidence="1" type="ORF">NM948_07090</name>
</gene>
<dbReference type="RefSeq" id="WP_015981983.1">
    <property type="nucleotide sequence ID" value="NZ_CP111081.1"/>
</dbReference>
<dbReference type="AlphaFoldDB" id="A0A9X3ZLF4"/>
<evidence type="ECO:0000313" key="2">
    <source>
        <dbReference type="Proteomes" id="UP001145481"/>
    </source>
</evidence>